<dbReference type="InterPro" id="IPR001509">
    <property type="entry name" value="Epimerase_deHydtase"/>
</dbReference>
<accession>A0A327RHA3</accession>
<dbReference type="OrthoDB" id="9801785at2"/>
<evidence type="ECO:0000313" key="3">
    <source>
        <dbReference type="Proteomes" id="UP000249696"/>
    </source>
</evidence>
<name>A0A327RHA3_9FLAO</name>
<evidence type="ECO:0000259" key="1">
    <source>
        <dbReference type="Pfam" id="PF01370"/>
    </source>
</evidence>
<dbReference type="SUPFAM" id="SSF51735">
    <property type="entry name" value="NAD(P)-binding Rossmann-fold domains"/>
    <property type="match status" value="1"/>
</dbReference>
<comment type="caution">
    <text evidence="2">The sequence shown here is derived from an EMBL/GenBank/DDBJ whole genome shotgun (WGS) entry which is preliminary data.</text>
</comment>
<dbReference type="Gene3D" id="3.90.25.10">
    <property type="entry name" value="UDP-galactose 4-epimerase, domain 1"/>
    <property type="match status" value="1"/>
</dbReference>
<proteinExistence type="predicted"/>
<dbReference type="CDD" id="cd05256">
    <property type="entry name" value="UDP_AE_SDR_e"/>
    <property type="match status" value="1"/>
</dbReference>
<reference evidence="2 3" key="1">
    <citation type="submission" date="2018-06" db="EMBL/GenBank/DDBJ databases">
        <title>Genomic Encyclopedia of Archaeal and Bacterial Type Strains, Phase II (KMG-II): from individual species to whole genera.</title>
        <authorList>
            <person name="Goeker M."/>
        </authorList>
    </citation>
    <scope>NUCLEOTIDE SEQUENCE [LARGE SCALE GENOMIC DNA]</scope>
    <source>
        <strain evidence="2 3">DSM 23522</strain>
    </source>
</reference>
<gene>
    <name evidence="2" type="ORF">LV92_00765</name>
</gene>
<dbReference type="PRINTS" id="PR01713">
    <property type="entry name" value="NUCEPIMERASE"/>
</dbReference>
<feature type="domain" description="NAD-dependent epimerase/dehydratase" evidence="1">
    <location>
        <begin position="14"/>
        <end position="254"/>
    </location>
</feature>
<evidence type="ECO:0000313" key="2">
    <source>
        <dbReference type="EMBL" id="RAJ16061.1"/>
    </source>
</evidence>
<dbReference type="RefSeq" id="WP_111622286.1">
    <property type="nucleotide sequence ID" value="NZ_QLLN01000001.1"/>
</dbReference>
<dbReference type="InterPro" id="IPR050177">
    <property type="entry name" value="Lipid_A_modif_metabolic_enz"/>
</dbReference>
<dbReference type="AlphaFoldDB" id="A0A327RHA3"/>
<protein>
    <submittedName>
        <fullName evidence="2">UDP-N-acetylglucosamine 4-epimerase</fullName>
    </submittedName>
</protein>
<dbReference type="EMBL" id="QLLN01000001">
    <property type="protein sequence ID" value="RAJ16061.1"/>
    <property type="molecule type" value="Genomic_DNA"/>
</dbReference>
<dbReference type="Proteomes" id="UP000249696">
    <property type="component" value="Unassembled WGS sequence"/>
</dbReference>
<sequence>MNNTSVKLNAAHHILVTGGAGFIGSNLCEALLDNGNKVTCLDNFATGKRENITHLGSNPNFLLIEGDIRNLSDCQKACKGIDYILHQAALGSVPRSINDPITSNDVNVSGFLNMLVAARDAKVKRFVYAASSSTYGDSESMPKVEDVIGKPLSPYAITKYVNELYADIFSKTYGLETIGLRYFNVFGRKQDPNGAYAAVIPKFVMQLMKYESPVINGDGSYSRDFTYIDNVIQMNLRAISSNNKEAINTVYNVAYGERTDLKELVSLLKEYLSVYDPKIAQVDIKYGPNRQGDVPHSLASIQKAKNLLDYDPEFNIEAGLKEAVTWYWENLK</sequence>
<dbReference type="PANTHER" id="PTHR43245">
    <property type="entry name" value="BIFUNCTIONAL POLYMYXIN RESISTANCE PROTEIN ARNA"/>
    <property type="match status" value="1"/>
</dbReference>
<dbReference type="PANTHER" id="PTHR43245:SF13">
    <property type="entry name" value="UDP-D-APIOSE_UDP-D-XYLOSE SYNTHASE 2"/>
    <property type="match status" value="1"/>
</dbReference>
<dbReference type="InterPro" id="IPR036291">
    <property type="entry name" value="NAD(P)-bd_dom_sf"/>
</dbReference>
<dbReference type="Gene3D" id="3.40.50.720">
    <property type="entry name" value="NAD(P)-binding Rossmann-like Domain"/>
    <property type="match status" value="1"/>
</dbReference>
<keyword evidence="3" id="KW-1185">Reference proteome</keyword>
<dbReference type="Pfam" id="PF01370">
    <property type="entry name" value="Epimerase"/>
    <property type="match status" value="1"/>
</dbReference>
<organism evidence="2 3">
    <name type="scientific">Arenibacter echinorum</name>
    <dbReference type="NCBI Taxonomy" id="440515"/>
    <lineage>
        <taxon>Bacteria</taxon>
        <taxon>Pseudomonadati</taxon>
        <taxon>Bacteroidota</taxon>
        <taxon>Flavobacteriia</taxon>
        <taxon>Flavobacteriales</taxon>
        <taxon>Flavobacteriaceae</taxon>
        <taxon>Arenibacter</taxon>
    </lineage>
</organism>